<sequence length="128" mass="14290">MAHYNHNLYVCLLPLIIIYDWPEIASGKVKDIMLQMLKQLKSCLLLPIFGPSAGHSSKDLLKYINPSLTCLDILLLNSSISWFSLLLRVGLEVQPQANLGEEDQPRPSSPLVCLGKLCLLPQSFLDQS</sequence>
<dbReference type="EMBL" id="QGKX02000088">
    <property type="protein sequence ID" value="KAF3589766.1"/>
    <property type="molecule type" value="Genomic_DNA"/>
</dbReference>
<feature type="signal peptide" evidence="1">
    <location>
        <begin position="1"/>
        <end position="27"/>
    </location>
</feature>
<protein>
    <submittedName>
        <fullName evidence="2">Uncharacterized protein</fullName>
    </submittedName>
</protein>
<feature type="chain" id="PRO_5035884409" evidence="1">
    <location>
        <begin position="28"/>
        <end position="128"/>
    </location>
</feature>
<proteinExistence type="predicted"/>
<organism evidence="2 3">
    <name type="scientific">Brassica cretica</name>
    <name type="common">Mustard</name>
    <dbReference type="NCBI Taxonomy" id="69181"/>
    <lineage>
        <taxon>Eukaryota</taxon>
        <taxon>Viridiplantae</taxon>
        <taxon>Streptophyta</taxon>
        <taxon>Embryophyta</taxon>
        <taxon>Tracheophyta</taxon>
        <taxon>Spermatophyta</taxon>
        <taxon>Magnoliopsida</taxon>
        <taxon>eudicotyledons</taxon>
        <taxon>Gunneridae</taxon>
        <taxon>Pentapetalae</taxon>
        <taxon>rosids</taxon>
        <taxon>malvids</taxon>
        <taxon>Brassicales</taxon>
        <taxon>Brassicaceae</taxon>
        <taxon>Brassiceae</taxon>
        <taxon>Brassica</taxon>
    </lineage>
</organism>
<name>A0A8S9SB04_BRACR</name>
<accession>A0A8S9SB04</accession>
<reference evidence="2" key="1">
    <citation type="submission" date="2019-12" db="EMBL/GenBank/DDBJ databases">
        <title>Genome sequencing and annotation of Brassica cretica.</title>
        <authorList>
            <person name="Studholme D.J."/>
            <person name="Sarris P."/>
        </authorList>
    </citation>
    <scope>NUCLEOTIDE SEQUENCE</scope>
    <source>
        <strain evidence="2">PFS-109/04</strain>
        <tissue evidence="2">Leaf</tissue>
    </source>
</reference>
<evidence type="ECO:0000313" key="3">
    <source>
        <dbReference type="Proteomes" id="UP000712600"/>
    </source>
</evidence>
<evidence type="ECO:0000313" key="2">
    <source>
        <dbReference type="EMBL" id="KAF3589766.1"/>
    </source>
</evidence>
<keyword evidence="1" id="KW-0732">Signal</keyword>
<evidence type="ECO:0000256" key="1">
    <source>
        <dbReference type="SAM" id="SignalP"/>
    </source>
</evidence>
<comment type="caution">
    <text evidence="2">The sequence shown here is derived from an EMBL/GenBank/DDBJ whole genome shotgun (WGS) entry which is preliminary data.</text>
</comment>
<dbReference type="Proteomes" id="UP000712600">
    <property type="component" value="Unassembled WGS sequence"/>
</dbReference>
<dbReference type="AlphaFoldDB" id="A0A8S9SB04"/>
<gene>
    <name evidence="2" type="ORF">F2Q69_00029812</name>
</gene>